<dbReference type="EMBL" id="MVIH01000001">
    <property type="protein sequence ID" value="ORB57149.1"/>
    <property type="molecule type" value="Genomic_DNA"/>
</dbReference>
<dbReference type="InterPro" id="IPR015798">
    <property type="entry name" value="Cu_amine_oxidase_C"/>
</dbReference>
<protein>
    <recommendedName>
        <fullName evidence="11">Amine oxidase</fullName>
        <ecNumber evidence="11">1.4.3.-</ecNumber>
    </recommendedName>
</protein>
<evidence type="ECO:0000256" key="6">
    <source>
        <dbReference type="ARBA" id="ARBA00023002"/>
    </source>
</evidence>
<feature type="domain" description="Copper amine oxidase catalytic" evidence="12">
    <location>
        <begin position="242"/>
        <end position="645"/>
    </location>
</feature>
<dbReference type="Gene3D" id="3.10.450.40">
    <property type="match status" value="2"/>
</dbReference>
<dbReference type="SUPFAM" id="SSF49998">
    <property type="entry name" value="Amine oxidase catalytic domain"/>
    <property type="match status" value="1"/>
</dbReference>
<dbReference type="Pfam" id="PF02728">
    <property type="entry name" value="Cu_amine_oxidN3"/>
    <property type="match status" value="1"/>
</dbReference>
<dbReference type="GO" id="GO:0048038">
    <property type="term" value="F:quinone binding"/>
    <property type="evidence" value="ECO:0007669"/>
    <property type="project" value="InterPro"/>
</dbReference>
<dbReference type="SUPFAM" id="SSF54416">
    <property type="entry name" value="Amine oxidase N-terminal region"/>
    <property type="match status" value="2"/>
</dbReference>
<evidence type="ECO:0000259" key="13">
    <source>
        <dbReference type="Pfam" id="PF02727"/>
    </source>
</evidence>
<evidence type="ECO:0000256" key="5">
    <source>
        <dbReference type="ARBA" id="ARBA00022772"/>
    </source>
</evidence>
<dbReference type="InterPro" id="IPR015802">
    <property type="entry name" value="Cu_amine_oxidase_N3"/>
</dbReference>
<dbReference type="GO" id="GO:0009308">
    <property type="term" value="P:amine metabolic process"/>
    <property type="evidence" value="ECO:0007669"/>
    <property type="project" value="UniProtKB-UniRule"/>
</dbReference>
<dbReference type="Gene3D" id="2.70.98.20">
    <property type="entry name" value="Copper amine oxidase, catalytic domain"/>
    <property type="match status" value="1"/>
</dbReference>
<evidence type="ECO:0000313" key="16">
    <source>
        <dbReference type="Proteomes" id="UP000192534"/>
    </source>
</evidence>
<gene>
    <name evidence="15" type="primary">tynA</name>
    <name evidence="15" type="ORF">BST42_01720</name>
</gene>
<proteinExistence type="inferred from homology"/>
<comment type="similarity">
    <text evidence="2 11">Belongs to the copper/topaquinone oxidase family.</text>
</comment>
<dbReference type="EC" id="1.4.3.-" evidence="11"/>
<name>A0A1X0J4S8_MYCRH</name>
<evidence type="ECO:0000256" key="4">
    <source>
        <dbReference type="ARBA" id="ARBA00022723"/>
    </source>
</evidence>
<feature type="active site" description="Proton acceptor" evidence="9">
    <location>
        <position position="319"/>
    </location>
</feature>
<feature type="active site" description="Schiff-base intermediate with substrate; via topaquinone" evidence="9">
    <location>
        <position position="403"/>
    </location>
</feature>
<evidence type="ECO:0000256" key="9">
    <source>
        <dbReference type="PIRSR" id="PIRSR600269-50"/>
    </source>
</evidence>
<comment type="subunit">
    <text evidence="3">Homodimer.</text>
</comment>
<evidence type="ECO:0000256" key="7">
    <source>
        <dbReference type="ARBA" id="ARBA00023008"/>
    </source>
</evidence>
<keyword evidence="16" id="KW-1185">Reference proteome</keyword>
<dbReference type="PROSITE" id="PS01164">
    <property type="entry name" value="COPPER_AMINE_OXID_1"/>
    <property type="match status" value="1"/>
</dbReference>
<dbReference type="PANTHER" id="PTHR10638:SF41">
    <property type="entry name" value="AMINE OXIDASE"/>
    <property type="match status" value="1"/>
</dbReference>
<evidence type="ECO:0000256" key="2">
    <source>
        <dbReference type="ARBA" id="ARBA00007983"/>
    </source>
</evidence>
<dbReference type="InterPro" id="IPR016182">
    <property type="entry name" value="Cu_amine_oxidase_N-reg"/>
</dbReference>
<dbReference type="InterPro" id="IPR049948">
    <property type="entry name" value="Cu_Am_ox_TPQ-bd"/>
</dbReference>
<dbReference type="GO" id="GO:0008131">
    <property type="term" value="F:primary methylamine oxidase activity"/>
    <property type="evidence" value="ECO:0007669"/>
    <property type="project" value="InterPro"/>
</dbReference>
<evidence type="ECO:0000256" key="1">
    <source>
        <dbReference type="ARBA" id="ARBA00001935"/>
    </source>
</evidence>
<keyword evidence="6 11" id="KW-0560">Oxidoreductase</keyword>
<comment type="cofactor">
    <cofactor evidence="1">
        <name>Cu cation</name>
        <dbReference type="ChEBI" id="CHEBI:23378"/>
    </cofactor>
</comment>
<evidence type="ECO:0000256" key="3">
    <source>
        <dbReference type="ARBA" id="ARBA00011738"/>
    </source>
</evidence>
<dbReference type="PANTHER" id="PTHR10638">
    <property type="entry name" value="COPPER AMINE OXIDASE"/>
    <property type="match status" value="1"/>
</dbReference>
<comment type="caution">
    <text evidence="15">The sequence shown here is derived from an EMBL/GenBank/DDBJ whole genome shotgun (WGS) entry which is preliminary data.</text>
</comment>
<feature type="modified residue" description="2',4',5'-topaquinone" evidence="10">
    <location>
        <position position="403"/>
    </location>
</feature>
<evidence type="ECO:0000259" key="14">
    <source>
        <dbReference type="Pfam" id="PF02728"/>
    </source>
</evidence>
<dbReference type="Proteomes" id="UP000192534">
    <property type="component" value="Unassembled WGS sequence"/>
</dbReference>
<comment type="cofactor">
    <cofactor evidence="11">
        <name>Cu cation</name>
        <dbReference type="ChEBI" id="CHEBI:23378"/>
    </cofactor>
    <text evidence="11">Contains 1 topaquinone per subunit.</text>
</comment>
<dbReference type="NCBIfam" id="NF008559">
    <property type="entry name" value="PRK11504.1"/>
    <property type="match status" value="1"/>
</dbReference>
<evidence type="ECO:0000313" key="15">
    <source>
        <dbReference type="EMBL" id="ORB57149.1"/>
    </source>
</evidence>
<evidence type="ECO:0000259" key="12">
    <source>
        <dbReference type="Pfam" id="PF01179"/>
    </source>
</evidence>
<feature type="domain" description="Copper amine oxidase N3-terminal" evidence="14">
    <location>
        <begin position="110"/>
        <end position="210"/>
    </location>
</feature>
<organism evidence="15 16">
    <name type="scientific">Mycolicibacterium rhodesiae</name>
    <name type="common">Mycobacterium rhodesiae</name>
    <dbReference type="NCBI Taxonomy" id="36814"/>
    <lineage>
        <taxon>Bacteria</taxon>
        <taxon>Bacillati</taxon>
        <taxon>Actinomycetota</taxon>
        <taxon>Actinomycetes</taxon>
        <taxon>Mycobacteriales</taxon>
        <taxon>Mycobacteriaceae</taxon>
        <taxon>Mycolicibacterium</taxon>
    </lineage>
</organism>
<keyword evidence="5 9" id="KW-0801">TPQ</keyword>
<keyword evidence="7 11" id="KW-0186">Copper</keyword>
<dbReference type="InterPro" id="IPR036460">
    <property type="entry name" value="Cu_amine_oxidase_C_sf"/>
</dbReference>
<dbReference type="InterPro" id="IPR000269">
    <property type="entry name" value="Cu_amine_oxidase"/>
</dbReference>
<dbReference type="InterPro" id="IPR015800">
    <property type="entry name" value="Cu_amine_oxidase_N2"/>
</dbReference>
<keyword evidence="8" id="KW-1015">Disulfide bond</keyword>
<evidence type="ECO:0000256" key="11">
    <source>
        <dbReference type="RuleBase" id="RU000672"/>
    </source>
</evidence>
<dbReference type="Pfam" id="PF01179">
    <property type="entry name" value="Cu_amine_oxid"/>
    <property type="match status" value="1"/>
</dbReference>
<feature type="domain" description="Copper amine oxidase N2-terminal" evidence="13">
    <location>
        <begin position="20"/>
        <end position="103"/>
    </location>
</feature>
<accession>A0A1X0J4S8</accession>
<evidence type="ECO:0000256" key="8">
    <source>
        <dbReference type="ARBA" id="ARBA00023157"/>
    </source>
</evidence>
<dbReference type="RefSeq" id="WP_083116818.1">
    <property type="nucleotide sequence ID" value="NZ_JACKUO010000025.1"/>
</dbReference>
<dbReference type="InterPro" id="IPR049947">
    <property type="entry name" value="Cu_Am_Ox_Cu-bd"/>
</dbReference>
<keyword evidence="4 11" id="KW-0479">Metal-binding</keyword>
<dbReference type="OrthoDB" id="9772590at2"/>
<reference evidence="15 16" key="1">
    <citation type="submission" date="2016-12" db="EMBL/GenBank/DDBJ databases">
        <title>The new phylogeny of genus Mycobacterium.</title>
        <authorList>
            <person name="Tortoli E."/>
            <person name="Trovato A."/>
            <person name="Cirillo D.M."/>
        </authorList>
    </citation>
    <scope>NUCLEOTIDE SEQUENCE [LARGE SCALE GENOMIC DNA]</scope>
    <source>
        <strain evidence="15 16">DSM 44223</strain>
    </source>
</reference>
<dbReference type="PROSITE" id="PS01165">
    <property type="entry name" value="COPPER_AMINE_OXID_2"/>
    <property type="match status" value="1"/>
</dbReference>
<dbReference type="AlphaFoldDB" id="A0A1X0J4S8"/>
<dbReference type="Pfam" id="PF02727">
    <property type="entry name" value="Cu_amine_oxidN2"/>
    <property type="match status" value="1"/>
</dbReference>
<comment type="PTM">
    <text evidence="10 11">Topaquinone (TPQ) is generated by copper-dependent autoxidation of a specific tyrosyl residue.</text>
</comment>
<dbReference type="GO" id="GO:0005507">
    <property type="term" value="F:copper ion binding"/>
    <property type="evidence" value="ECO:0007669"/>
    <property type="project" value="InterPro"/>
</dbReference>
<dbReference type="FunFam" id="2.70.98.20:FF:000001">
    <property type="entry name" value="Amine oxidase"/>
    <property type="match status" value="1"/>
</dbReference>
<sequence>MTMDSTVLSTGTTDDRAAYPLDPLSGAEIEMAATIVKESDYATPTLKFVMIQLAEPDKNAQLTFESMTDVPRRAFCTMYDAAAKLVYESVVDIGARVVESWTAIPGRFPSYLVEHMTGVEEVVRADPRWQEAMRKRGVTDFDLAMIDPWPAGYYGAQDHYENSPLICRPLTFMRAAPSEHGYARPVEGVIVTFDLDSMTVLDVEDHGVVPLPPKAGNYSPEFMFSEDNRPAFTEFRDDVKTIEITQPDGPSFTVDGWKVQWQKWSLRVGFNPREGLTIHEVTYTDRGETRPILYRGSLSEMVVPYGDTSPTHWNKNVFDMGEVGMGFSANPLTLGCDCLGEIFYFDGMVHDSDGKAVTIPNAICMHEEDYGISWKHTDFRTGEVEVRRSRRLVVSMICTVGNYEYGFFWYFYNDASIEVEVKLSGVLTTGAVEEGESPRWGKLVAPGIYGPNHQHFFNFRLDMTVDGAKNSVYEVDSIPEPDPELNPHKNAWITRDTLVASEAEGARDWNWDTGRYWKVTNPSKKNELGSPVAYKLVPREIVPVMVQEGSYIYDRAKFVQHNLWVTKYDPAEKFAAGDYMYQSPDAQGLPEFLADDAPLDDTDVVLWYTLGAHHIVRPEDWPVMPCAYAGFHLKPIGFFDGNPALDLPPSPPKACHAHHHGDIAGGWQTTEHHEIRND</sequence>
<evidence type="ECO:0000256" key="10">
    <source>
        <dbReference type="PIRSR" id="PIRSR600269-51"/>
    </source>
</evidence>